<evidence type="ECO:0008006" key="3">
    <source>
        <dbReference type="Google" id="ProtNLM"/>
    </source>
</evidence>
<dbReference type="EMBL" id="WHIY01000025">
    <property type="protein sequence ID" value="MPQ54175.1"/>
    <property type="molecule type" value="Genomic_DNA"/>
</dbReference>
<accession>A0A6L5EHP1</accession>
<evidence type="ECO:0000313" key="2">
    <source>
        <dbReference type="Proteomes" id="UP000475079"/>
    </source>
</evidence>
<reference evidence="1 2" key="1">
    <citation type="submission" date="2019-10" db="EMBL/GenBank/DDBJ databases">
        <title>Characterization of a new Citrobacter species.</title>
        <authorList>
            <person name="Goncalves Ribeiro T."/>
            <person name="Izdebski R."/>
            <person name="Urbanowicz P."/>
            <person name="Carmeli Y."/>
            <person name="Gniadkowski M."/>
            <person name="Peixe L."/>
        </authorList>
    </citation>
    <scope>NUCLEOTIDE SEQUENCE [LARGE SCALE GENOMIC DNA]</scope>
    <source>
        <strain evidence="1 2">NMI7905_11</strain>
    </source>
</reference>
<organism evidence="1 2">
    <name type="scientific">Citrobacter telavivensis</name>
    <dbReference type="NCBI Taxonomy" id="2653932"/>
    <lineage>
        <taxon>Bacteria</taxon>
        <taxon>Pseudomonadati</taxon>
        <taxon>Pseudomonadota</taxon>
        <taxon>Gammaproteobacteria</taxon>
        <taxon>Enterobacterales</taxon>
        <taxon>Enterobacteriaceae</taxon>
        <taxon>Citrobacter</taxon>
    </lineage>
</organism>
<proteinExistence type="predicted"/>
<keyword evidence="2" id="KW-1185">Reference proteome</keyword>
<dbReference type="RefSeq" id="WP_048242182.1">
    <property type="nucleotide sequence ID" value="NZ_WHIY01000025.1"/>
</dbReference>
<comment type="caution">
    <text evidence="1">The sequence shown here is derived from an EMBL/GenBank/DDBJ whole genome shotgun (WGS) entry which is preliminary data.</text>
</comment>
<evidence type="ECO:0000313" key="1">
    <source>
        <dbReference type="EMBL" id="MPQ54175.1"/>
    </source>
</evidence>
<protein>
    <recommendedName>
        <fullName evidence="3">DUF2913 family protein</fullName>
    </recommendedName>
</protein>
<name>A0A6L5EHP1_9ENTR</name>
<gene>
    <name evidence="1" type="ORF">GBB84_25130</name>
</gene>
<dbReference type="AlphaFoldDB" id="A0A6L5EHP1"/>
<dbReference type="Proteomes" id="UP000475079">
    <property type="component" value="Unassembled WGS sequence"/>
</dbReference>
<sequence length="226" mass="26353">MTSTENPLTHLLWCILVALRTASKTEAFRSETARRKFIASWLDNARLMPSFRGMGDDFATLRSLLEKDRDISIEGTLNTLLMFSSRADDCDLFRFRMAISSLLKKGWRTGICRWPEEIMTEILQRREGRRNHLLQLTATTDAFLPTGVMCRPVTFQLLMHQTRGNNDRVEEAFYDARFIVISAREDQLDRSTWIRTLHVGTNALPENEWVPDHRDIWKPDSYRRSA</sequence>